<keyword evidence="5" id="KW-0732">Signal</keyword>
<dbReference type="SUPFAM" id="SSF56935">
    <property type="entry name" value="Porins"/>
    <property type="match status" value="1"/>
</dbReference>
<evidence type="ECO:0000259" key="12">
    <source>
        <dbReference type="Pfam" id="PF00593"/>
    </source>
</evidence>
<feature type="domain" description="TonB-dependent receptor plug" evidence="13">
    <location>
        <begin position="50"/>
        <end position="155"/>
    </location>
</feature>
<comment type="similarity">
    <text evidence="10 11">Belongs to the TonB-dependent receptor family.</text>
</comment>
<dbReference type="GO" id="GO:0044718">
    <property type="term" value="P:siderophore transmembrane transport"/>
    <property type="evidence" value="ECO:0007669"/>
    <property type="project" value="TreeGrafter"/>
</dbReference>
<evidence type="ECO:0000256" key="5">
    <source>
        <dbReference type="ARBA" id="ARBA00022729"/>
    </source>
</evidence>
<dbReference type="GO" id="GO:0009279">
    <property type="term" value="C:cell outer membrane"/>
    <property type="evidence" value="ECO:0007669"/>
    <property type="project" value="UniProtKB-SubCell"/>
</dbReference>
<keyword evidence="4 10" id="KW-0812">Transmembrane</keyword>
<dbReference type="STRING" id="104663.SAMN04488121_101382"/>
<evidence type="ECO:0000256" key="6">
    <source>
        <dbReference type="ARBA" id="ARBA00023077"/>
    </source>
</evidence>
<comment type="subcellular location">
    <subcellularLocation>
        <location evidence="1 10">Cell outer membrane</location>
        <topology evidence="1 10">Multi-pass membrane protein</topology>
    </subcellularLocation>
</comment>
<dbReference type="AlphaFoldDB" id="A0A1G7HAJ0"/>
<dbReference type="PANTHER" id="PTHR30069">
    <property type="entry name" value="TONB-DEPENDENT OUTER MEMBRANE RECEPTOR"/>
    <property type="match status" value="1"/>
</dbReference>
<dbReference type="InterPro" id="IPR039426">
    <property type="entry name" value="TonB-dep_rcpt-like"/>
</dbReference>
<dbReference type="PANTHER" id="PTHR30069:SF29">
    <property type="entry name" value="HEMOGLOBIN AND HEMOGLOBIN-HAPTOGLOBIN-BINDING PROTEIN 1-RELATED"/>
    <property type="match status" value="1"/>
</dbReference>
<evidence type="ECO:0000256" key="7">
    <source>
        <dbReference type="ARBA" id="ARBA00023136"/>
    </source>
</evidence>
<evidence type="ECO:0000256" key="8">
    <source>
        <dbReference type="ARBA" id="ARBA00023170"/>
    </source>
</evidence>
<dbReference type="InterPro" id="IPR036942">
    <property type="entry name" value="Beta-barrel_TonB_sf"/>
</dbReference>
<dbReference type="EMBL" id="FNBN01000001">
    <property type="protein sequence ID" value="SDE97381.1"/>
    <property type="molecule type" value="Genomic_DNA"/>
</dbReference>
<dbReference type="Gene3D" id="2.170.130.10">
    <property type="entry name" value="TonB-dependent receptor, plug domain"/>
    <property type="match status" value="1"/>
</dbReference>
<evidence type="ECO:0000256" key="4">
    <source>
        <dbReference type="ARBA" id="ARBA00022692"/>
    </source>
</evidence>
<dbReference type="GO" id="GO:0015344">
    <property type="term" value="F:siderophore uptake transmembrane transporter activity"/>
    <property type="evidence" value="ECO:0007669"/>
    <property type="project" value="TreeGrafter"/>
</dbReference>
<feature type="domain" description="TonB-dependent receptor-like beta-barrel" evidence="12">
    <location>
        <begin position="202"/>
        <end position="682"/>
    </location>
</feature>
<dbReference type="CDD" id="cd01347">
    <property type="entry name" value="ligand_gated_channel"/>
    <property type="match status" value="1"/>
</dbReference>
<evidence type="ECO:0000256" key="2">
    <source>
        <dbReference type="ARBA" id="ARBA00022448"/>
    </source>
</evidence>
<reference evidence="14 15" key="1">
    <citation type="submission" date="2016-10" db="EMBL/GenBank/DDBJ databases">
        <authorList>
            <person name="de Groot N.N."/>
        </authorList>
    </citation>
    <scope>NUCLEOTIDE SEQUENCE [LARGE SCALE GENOMIC DNA]</scope>
    <source>
        <strain evidence="14 15">DSM 527</strain>
    </source>
</reference>
<dbReference type="Pfam" id="PF07715">
    <property type="entry name" value="Plug"/>
    <property type="match status" value="1"/>
</dbReference>
<dbReference type="RefSeq" id="WP_089828537.1">
    <property type="nucleotide sequence ID" value="NZ_FNBN01000001.1"/>
</dbReference>
<proteinExistence type="inferred from homology"/>
<name>A0A1G7HAJ0_CHIFI</name>
<accession>A0A1G7HAJ0</accession>
<evidence type="ECO:0000256" key="1">
    <source>
        <dbReference type="ARBA" id="ARBA00004571"/>
    </source>
</evidence>
<keyword evidence="2 10" id="KW-0813">Transport</keyword>
<keyword evidence="7 10" id="KW-0472">Membrane</keyword>
<dbReference type="OrthoDB" id="9764669at2"/>
<keyword evidence="6 11" id="KW-0798">TonB box</keyword>
<keyword evidence="3 10" id="KW-1134">Transmembrane beta strand</keyword>
<dbReference type="InterPro" id="IPR000531">
    <property type="entry name" value="Beta-barrel_TonB"/>
</dbReference>
<gene>
    <name evidence="14" type="ORF">SAMN04488121_101382</name>
</gene>
<evidence type="ECO:0000256" key="9">
    <source>
        <dbReference type="ARBA" id="ARBA00023237"/>
    </source>
</evidence>
<protein>
    <submittedName>
        <fullName evidence="14">Outer membrane receptor for ferrienterochelin and colicins</fullName>
    </submittedName>
</protein>
<keyword evidence="8 14" id="KW-0675">Receptor</keyword>
<dbReference type="InterPro" id="IPR037066">
    <property type="entry name" value="Plug_dom_sf"/>
</dbReference>
<dbReference type="Proteomes" id="UP000199045">
    <property type="component" value="Unassembled WGS sequence"/>
</dbReference>
<evidence type="ECO:0000313" key="15">
    <source>
        <dbReference type="Proteomes" id="UP000199045"/>
    </source>
</evidence>
<evidence type="ECO:0000256" key="3">
    <source>
        <dbReference type="ARBA" id="ARBA00022452"/>
    </source>
</evidence>
<evidence type="ECO:0000259" key="13">
    <source>
        <dbReference type="Pfam" id="PF07715"/>
    </source>
</evidence>
<sequence>MYTGKELCITIILSCVGAQWASAQTDTATKAKALRGVEVKAVRLETLTSKAAMPVTVISRKTLDMMGSRRLDEVMREQTGVNIVNDIAAGSRAIGMQMQGFSSDYILILIDGQPMIGRNAGNFDLSRITVSDIERIEIVKGASSSLFGSEALGGVVNIITRQKITAPQAQAIVRYGSQHTQDATLEGEMPFAKEKASLSLSGNYYHTDGYNVNSYLRKGATAPPFDSYSMQSRLRYRLSNSQQLFLSGRWALRNSLNESVYGTGQTQNSTKDVLSESDVNASVVLQSAFNSRFRLNSQYYLTRYSSSQDVSTGKQVALKENEFTQYFHRFEEQVLYTPADKLSFTGGAGINLERMDDTEFHGGNDMHSEYAYLQGDWKIFSKLNTRAGVRYDRHNYYGGRLNPSVGISYSITDRMVLKAAVGTGYKTPDFKKRYQVFTNPQAGYTVLGVEEVATTLAEMQAAGLISEVRPIAKNISAALKPETSVSYNVGISVQPHTAVKLDVNVFYNNLHNFINTVQVATRTNYQPVYSYINLDRSYTAGIEAGVSVNPLKGLDISAGYQLLYAKDRGIMDSIRAGGYPYNKVRNSNTGETLTSKVSDYIGLENRSRHMANVRIFYEYAPWAINASFRVTYRSKAGYDDANNNRFLDRYDTFIAGYGMLYASLEKKFCKDHLSVQLTADNLMNYTDMLMPGQPGRILMAGLKWRMFK</sequence>
<evidence type="ECO:0000256" key="10">
    <source>
        <dbReference type="PROSITE-ProRule" id="PRU01360"/>
    </source>
</evidence>
<dbReference type="PROSITE" id="PS52016">
    <property type="entry name" value="TONB_DEPENDENT_REC_3"/>
    <property type="match status" value="1"/>
</dbReference>
<dbReference type="Pfam" id="PF00593">
    <property type="entry name" value="TonB_dep_Rec_b-barrel"/>
    <property type="match status" value="1"/>
</dbReference>
<dbReference type="InterPro" id="IPR012910">
    <property type="entry name" value="Plug_dom"/>
</dbReference>
<dbReference type="Gene3D" id="2.40.170.20">
    <property type="entry name" value="TonB-dependent receptor, beta-barrel domain"/>
    <property type="match status" value="1"/>
</dbReference>
<evidence type="ECO:0000313" key="14">
    <source>
        <dbReference type="EMBL" id="SDE97381.1"/>
    </source>
</evidence>
<keyword evidence="9 10" id="KW-0998">Cell outer membrane</keyword>
<evidence type="ECO:0000256" key="11">
    <source>
        <dbReference type="RuleBase" id="RU003357"/>
    </source>
</evidence>
<organism evidence="14 15">
    <name type="scientific">Chitinophaga filiformis</name>
    <name type="common">Myxococcus filiformis</name>
    <name type="synonym">Flexibacter filiformis</name>
    <dbReference type="NCBI Taxonomy" id="104663"/>
    <lineage>
        <taxon>Bacteria</taxon>
        <taxon>Pseudomonadati</taxon>
        <taxon>Bacteroidota</taxon>
        <taxon>Chitinophagia</taxon>
        <taxon>Chitinophagales</taxon>
        <taxon>Chitinophagaceae</taxon>
        <taxon>Chitinophaga</taxon>
    </lineage>
</organism>